<dbReference type="OrthoDB" id="47007at2759"/>
<dbReference type="SUPFAM" id="SSF51735">
    <property type="entry name" value="NAD(P)-binding Rossmann-fold domains"/>
    <property type="match status" value="1"/>
</dbReference>
<dbReference type="GO" id="GO:0005783">
    <property type="term" value="C:endoplasmic reticulum"/>
    <property type="evidence" value="ECO:0007669"/>
    <property type="project" value="TreeGrafter"/>
</dbReference>
<sequence length="192" mass="20900">MRLWPNTLVTALGVLTALWTAAKLSSFLWLYLRPSSFNRYTKTKDGSLPWAFITGASSGIGRSFALELASKGFNVVIHARNKSKLDAVEAELLAKFPSCEVRCLTIDASAPSEWDFEHIASSVSDVPIKVLINNVGATMPIGHEFDTLDSYTPDELHASINTNAAFPMLLTAALIPNLLNHQPALISNVGSW</sequence>
<organism evidence="3 4">
    <name type="scientific">Fusarium piperis</name>
    <dbReference type="NCBI Taxonomy" id="1435070"/>
    <lineage>
        <taxon>Eukaryota</taxon>
        <taxon>Fungi</taxon>
        <taxon>Dikarya</taxon>
        <taxon>Ascomycota</taxon>
        <taxon>Pezizomycotina</taxon>
        <taxon>Sordariomycetes</taxon>
        <taxon>Hypocreomycetidae</taxon>
        <taxon>Hypocreales</taxon>
        <taxon>Nectriaceae</taxon>
        <taxon>Fusarium</taxon>
        <taxon>Fusarium solani species complex</taxon>
    </lineage>
</organism>
<name>A0A9W8WL25_9HYPO</name>
<keyword evidence="4" id="KW-1185">Reference proteome</keyword>
<dbReference type="GO" id="GO:0016491">
    <property type="term" value="F:oxidoreductase activity"/>
    <property type="evidence" value="ECO:0007669"/>
    <property type="project" value="UniProtKB-KW"/>
</dbReference>
<gene>
    <name evidence="3" type="ORF">N0V84_001708</name>
</gene>
<dbReference type="GO" id="GO:0030497">
    <property type="term" value="P:fatty acid elongation"/>
    <property type="evidence" value="ECO:0007669"/>
    <property type="project" value="TreeGrafter"/>
</dbReference>
<dbReference type="PRINTS" id="PR00081">
    <property type="entry name" value="GDHRDH"/>
</dbReference>
<accession>A0A9W8WL25</accession>
<protein>
    <submittedName>
        <fullName evidence="3">Uncharacterized protein</fullName>
    </submittedName>
</protein>
<dbReference type="InterPro" id="IPR036291">
    <property type="entry name" value="NAD(P)-bd_dom_sf"/>
</dbReference>
<dbReference type="Gene3D" id="3.40.50.720">
    <property type="entry name" value="NAD(P)-binding Rossmann-like Domain"/>
    <property type="match status" value="1"/>
</dbReference>
<comment type="caution">
    <text evidence="3">The sequence shown here is derived from an EMBL/GenBank/DDBJ whole genome shotgun (WGS) entry which is preliminary data.</text>
</comment>
<evidence type="ECO:0000313" key="3">
    <source>
        <dbReference type="EMBL" id="KAJ4327897.1"/>
    </source>
</evidence>
<dbReference type="PANTHER" id="PTHR43086:SF2">
    <property type="entry name" value="HYDROXYSTEROID DEHYDROGENASE-LIKE PROTEIN 1"/>
    <property type="match status" value="1"/>
</dbReference>
<dbReference type="PANTHER" id="PTHR43086">
    <property type="entry name" value="VERY-LONG-CHAIN 3-OXOOACYL-COA REDUCTASE"/>
    <property type="match status" value="1"/>
</dbReference>
<reference evidence="3" key="1">
    <citation type="submission" date="2022-10" db="EMBL/GenBank/DDBJ databases">
        <title>Tapping the CABI collections for fungal endophytes: first genome assemblies for Collariella, Neodidymelliopsis, Ascochyta clinopodiicola, Didymella pomorum, Didymosphaeria variabile, Neocosmospora piperis and Neocucurbitaria cava.</title>
        <authorList>
            <person name="Hill R."/>
        </authorList>
    </citation>
    <scope>NUCLEOTIDE SEQUENCE</scope>
    <source>
        <strain evidence="3">IMI 366586</strain>
    </source>
</reference>
<keyword evidence="1" id="KW-0521">NADP</keyword>
<dbReference type="Proteomes" id="UP001140502">
    <property type="component" value="Unassembled WGS sequence"/>
</dbReference>
<evidence type="ECO:0000256" key="1">
    <source>
        <dbReference type="ARBA" id="ARBA00022857"/>
    </source>
</evidence>
<evidence type="ECO:0000256" key="2">
    <source>
        <dbReference type="ARBA" id="ARBA00023002"/>
    </source>
</evidence>
<dbReference type="AlphaFoldDB" id="A0A9W8WL25"/>
<keyword evidence="2" id="KW-0560">Oxidoreductase</keyword>
<dbReference type="InterPro" id="IPR002347">
    <property type="entry name" value="SDR_fam"/>
</dbReference>
<evidence type="ECO:0000313" key="4">
    <source>
        <dbReference type="Proteomes" id="UP001140502"/>
    </source>
</evidence>
<dbReference type="Pfam" id="PF00106">
    <property type="entry name" value="adh_short"/>
    <property type="match status" value="1"/>
</dbReference>
<dbReference type="EMBL" id="JAPEUR010000018">
    <property type="protein sequence ID" value="KAJ4327897.1"/>
    <property type="molecule type" value="Genomic_DNA"/>
</dbReference>
<proteinExistence type="predicted"/>